<reference evidence="2 3" key="1">
    <citation type="submission" date="2018-11" db="EMBL/GenBank/DDBJ databases">
        <title>Genomic Encyclopedia of Type Strains, Phase IV (KMG-IV): sequencing the most valuable type-strain genomes for metagenomic binning, comparative biology and taxonomic classification.</title>
        <authorList>
            <person name="Goeker M."/>
        </authorList>
    </citation>
    <scope>NUCLEOTIDE SEQUENCE [LARGE SCALE GENOMIC DNA]</scope>
    <source>
        <strain evidence="2 3">DSM 18090</strain>
    </source>
</reference>
<keyword evidence="3" id="KW-1185">Reference proteome</keyword>
<organism evidence="2 3">
    <name type="scientific">Aquisalibacillus elongatus</name>
    <dbReference type="NCBI Taxonomy" id="485577"/>
    <lineage>
        <taxon>Bacteria</taxon>
        <taxon>Bacillati</taxon>
        <taxon>Bacillota</taxon>
        <taxon>Bacilli</taxon>
        <taxon>Bacillales</taxon>
        <taxon>Bacillaceae</taxon>
        <taxon>Aquisalibacillus</taxon>
    </lineage>
</organism>
<name>A0A3N5BJQ8_9BACI</name>
<protein>
    <submittedName>
        <fullName evidence="2">Uncharacterized protein</fullName>
    </submittedName>
</protein>
<keyword evidence="1" id="KW-0472">Membrane</keyword>
<dbReference type="EMBL" id="RKRF01000007">
    <property type="protein sequence ID" value="RPF55490.1"/>
    <property type="molecule type" value="Genomic_DNA"/>
</dbReference>
<evidence type="ECO:0000313" key="2">
    <source>
        <dbReference type="EMBL" id="RPF55490.1"/>
    </source>
</evidence>
<feature type="transmembrane region" description="Helical" evidence="1">
    <location>
        <begin position="30"/>
        <end position="49"/>
    </location>
</feature>
<accession>A0A3N5BJQ8</accession>
<proteinExistence type="predicted"/>
<dbReference type="Proteomes" id="UP000276443">
    <property type="component" value="Unassembled WGS sequence"/>
</dbReference>
<gene>
    <name evidence="2" type="ORF">EDC24_0368</name>
</gene>
<sequence length="96" mass="10967">MNYIIMSVLALIVYLQMVQIEQVNHSNLFKKVVIVIGLLYILLVPLLILMDISNFFGWSGVITTTTILIVEISLFIFVINNLPTSPFENRSSETYE</sequence>
<feature type="transmembrane region" description="Helical" evidence="1">
    <location>
        <begin position="56"/>
        <end position="79"/>
    </location>
</feature>
<evidence type="ECO:0000256" key="1">
    <source>
        <dbReference type="SAM" id="Phobius"/>
    </source>
</evidence>
<evidence type="ECO:0000313" key="3">
    <source>
        <dbReference type="Proteomes" id="UP000276443"/>
    </source>
</evidence>
<dbReference type="AlphaFoldDB" id="A0A3N5BJQ8"/>
<comment type="caution">
    <text evidence="2">The sequence shown here is derived from an EMBL/GenBank/DDBJ whole genome shotgun (WGS) entry which is preliminary data.</text>
</comment>
<dbReference type="RefSeq" id="WP_124219195.1">
    <property type="nucleotide sequence ID" value="NZ_RKRF01000007.1"/>
</dbReference>
<keyword evidence="1" id="KW-0812">Transmembrane</keyword>
<keyword evidence="1" id="KW-1133">Transmembrane helix</keyword>